<dbReference type="Gene3D" id="1.10.60.30">
    <property type="entry name" value="PSPTO4464-like domains"/>
    <property type="match status" value="2"/>
</dbReference>
<dbReference type="SUPFAM" id="SSF158710">
    <property type="entry name" value="PSPTO4464-like"/>
    <property type="match status" value="1"/>
</dbReference>
<dbReference type="eggNOG" id="COG3028">
    <property type="taxonomic scope" value="Bacteria"/>
</dbReference>
<feature type="compositionally biased region" description="Acidic residues" evidence="6">
    <location>
        <begin position="186"/>
        <end position="201"/>
    </location>
</feature>
<dbReference type="Pfam" id="PF04751">
    <property type="entry name" value="DarP"/>
    <property type="match status" value="1"/>
</dbReference>
<dbReference type="GO" id="GO:0043022">
    <property type="term" value="F:ribosome binding"/>
    <property type="evidence" value="ECO:0007669"/>
    <property type="project" value="UniProtKB-UniRule"/>
</dbReference>
<dbReference type="PANTHER" id="PTHR38101">
    <property type="entry name" value="UPF0307 PROTEIN YJGA"/>
    <property type="match status" value="1"/>
</dbReference>
<evidence type="ECO:0000256" key="2">
    <source>
        <dbReference type="ARBA" id="ARBA00022517"/>
    </source>
</evidence>
<dbReference type="InterPro" id="IPR023153">
    <property type="entry name" value="DarP_sf"/>
</dbReference>
<dbReference type="InterPro" id="IPR006839">
    <property type="entry name" value="DarP"/>
</dbReference>
<sequence length="201" mass="23015">MMIEEDYDEYGEEVEYYAVRPNKTRIKKEIAALFKLGEEMAGLSPDQLERLMLPERILQAVREVSGMPHTGARKRLLKYIAGQLHQIDVEPYAEKLARLKNKSAHAVREHHLAEQWRDRLIAEGNEAVTALLDDYPEADSQQLRQLIRNAQKEITAAKPPKSSRLLYRYIKDLLQDDGLPAAADESAADEDEAFGEDREEI</sequence>
<dbReference type="PANTHER" id="PTHR38101:SF1">
    <property type="entry name" value="UPF0307 PROTEIN YJGA"/>
    <property type="match status" value="1"/>
</dbReference>
<evidence type="ECO:0000313" key="7">
    <source>
        <dbReference type="EMBL" id="EIC30922.1"/>
    </source>
</evidence>
<evidence type="ECO:0000256" key="4">
    <source>
        <dbReference type="ARBA" id="ARBA00022884"/>
    </source>
</evidence>
<dbReference type="CDD" id="cd16331">
    <property type="entry name" value="YjgA-like"/>
    <property type="match status" value="1"/>
</dbReference>
<dbReference type="STRING" id="686340.Metal_3252"/>
<dbReference type="GO" id="GO:1902626">
    <property type="term" value="P:assembly of large subunit precursor of preribosome"/>
    <property type="evidence" value="ECO:0007669"/>
    <property type="project" value="UniProtKB-UniRule"/>
</dbReference>
<keyword evidence="3 5" id="KW-0699">rRNA-binding</keyword>
<dbReference type="HAMAP" id="MF_00765">
    <property type="entry name" value="DarP"/>
    <property type="match status" value="1"/>
</dbReference>
<keyword evidence="4 5" id="KW-0694">RNA-binding</keyword>
<keyword evidence="1 5" id="KW-0963">Cytoplasm</keyword>
<dbReference type="PIRSF" id="PIRSF016183">
    <property type="entry name" value="UCP016183"/>
    <property type="match status" value="1"/>
</dbReference>
<name>H8GPH6_METAL</name>
<proteinExistence type="inferred from homology"/>
<dbReference type="EMBL" id="CM001475">
    <property type="protein sequence ID" value="EIC30922.1"/>
    <property type="molecule type" value="Genomic_DNA"/>
</dbReference>
<keyword evidence="2 5" id="KW-0690">Ribosome biogenesis</keyword>
<protein>
    <recommendedName>
        <fullName evidence="5">Dual-action ribosomal maturation protein DarP</fullName>
    </recommendedName>
    <alternativeName>
        <fullName evidence="5">Large ribosomal subunit assembly factor DarP</fullName>
    </alternativeName>
</protein>
<comment type="function">
    <text evidence="5">Member of a network of 50S ribosomal subunit biogenesis factors which assembles along the 30S-50S interface, preventing incorrect 23S rRNA structures from forming. Promotes peptidyl transferase center (PTC) maturation.</text>
</comment>
<dbReference type="NCBIfam" id="NF003593">
    <property type="entry name" value="PRK05255.1-1"/>
    <property type="match status" value="1"/>
</dbReference>
<dbReference type="GO" id="GO:0005829">
    <property type="term" value="C:cytosol"/>
    <property type="evidence" value="ECO:0007669"/>
    <property type="project" value="TreeGrafter"/>
</dbReference>
<keyword evidence="8" id="KW-1185">Reference proteome</keyword>
<reference evidence="7 8" key="1">
    <citation type="journal article" date="2013" name="Genome Announc.">
        <title>Genome Sequence of the Obligate Gammaproteobacterial Methanotroph Methylomicrobium album Strain BG8.</title>
        <authorList>
            <person name="Kits K.D."/>
            <person name="Kalyuzhnaya M.G."/>
            <person name="Klotz M.G."/>
            <person name="Jetten M.S."/>
            <person name="Op den Camp H.J."/>
            <person name="Vuilleumier S."/>
            <person name="Bringel F."/>
            <person name="Dispirito A.A."/>
            <person name="Murrell J.C."/>
            <person name="Bruce D."/>
            <person name="Cheng J.F."/>
            <person name="Copeland A."/>
            <person name="Goodwin L."/>
            <person name="Hauser L."/>
            <person name="Lajus A."/>
            <person name="Land M.L."/>
            <person name="Lapidus A."/>
            <person name="Lucas S."/>
            <person name="Medigue C."/>
            <person name="Pitluck S."/>
            <person name="Woyke T."/>
            <person name="Zeytun A."/>
            <person name="Stein L.Y."/>
        </authorList>
    </citation>
    <scope>NUCLEOTIDE SEQUENCE [LARGE SCALE GENOMIC DNA]</scope>
    <source>
        <strain evidence="7 8">BG8</strain>
    </source>
</reference>
<evidence type="ECO:0000256" key="5">
    <source>
        <dbReference type="HAMAP-Rule" id="MF_00765"/>
    </source>
</evidence>
<comment type="similarity">
    <text evidence="5">Belongs to the DarP family.</text>
</comment>
<accession>H8GPH6</accession>
<organism evidence="7 8">
    <name type="scientific">Methylomicrobium album BG8</name>
    <dbReference type="NCBI Taxonomy" id="686340"/>
    <lineage>
        <taxon>Bacteria</taxon>
        <taxon>Pseudomonadati</taxon>
        <taxon>Pseudomonadota</taxon>
        <taxon>Gammaproteobacteria</taxon>
        <taxon>Methylococcales</taxon>
        <taxon>Methylococcaceae</taxon>
        <taxon>Methylomicrobium</taxon>
    </lineage>
</organism>
<dbReference type="RefSeq" id="WP_005373860.1">
    <property type="nucleotide sequence ID" value="NZ_CM001475.1"/>
</dbReference>
<evidence type="ECO:0000256" key="1">
    <source>
        <dbReference type="ARBA" id="ARBA00022490"/>
    </source>
</evidence>
<gene>
    <name evidence="5" type="primary">darP</name>
    <name evidence="7" type="ORF">Metal_3252</name>
</gene>
<dbReference type="GO" id="GO:0019843">
    <property type="term" value="F:rRNA binding"/>
    <property type="evidence" value="ECO:0007669"/>
    <property type="project" value="UniProtKB-UniRule"/>
</dbReference>
<dbReference type="HOGENOM" id="CLU_106757_4_0_6"/>
<dbReference type="AlphaFoldDB" id="H8GPH6"/>
<dbReference type="Proteomes" id="UP000005090">
    <property type="component" value="Chromosome"/>
</dbReference>
<evidence type="ECO:0000256" key="3">
    <source>
        <dbReference type="ARBA" id="ARBA00022730"/>
    </source>
</evidence>
<comment type="subcellular location">
    <subcellularLocation>
        <location evidence="5">Cytoplasm</location>
    </subcellularLocation>
    <text evidence="5">Associates with late stage pre-50S ribosomal subunits.</text>
</comment>
<feature type="region of interest" description="Disordered" evidence="6">
    <location>
        <begin position="181"/>
        <end position="201"/>
    </location>
</feature>
<evidence type="ECO:0000313" key="8">
    <source>
        <dbReference type="Proteomes" id="UP000005090"/>
    </source>
</evidence>
<evidence type="ECO:0000256" key="6">
    <source>
        <dbReference type="SAM" id="MobiDB-lite"/>
    </source>
</evidence>